<gene>
    <name evidence="1" type="primary">gatC</name>
    <name evidence="2" type="ORF">ADN01_03250</name>
</gene>
<dbReference type="GO" id="GO:0005524">
    <property type="term" value="F:ATP binding"/>
    <property type="evidence" value="ECO:0007669"/>
    <property type="project" value="UniProtKB-KW"/>
</dbReference>
<sequence length="95" mass="10893">MSLTLEEVEHIANLARLRLSDEEKERYRQQLSAILEYAARLQELDTSQIPPTSSVLPPRSVLRGDEPRTDLTLEQILANAPQSEERQFRVPPVLE</sequence>
<keyword evidence="1" id="KW-0648">Protein biosynthesis</keyword>
<dbReference type="GO" id="GO:0006450">
    <property type="term" value="P:regulation of translational fidelity"/>
    <property type="evidence" value="ECO:0007669"/>
    <property type="project" value="InterPro"/>
</dbReference>
<keyword evidence="3" id="KW-1185">Reference proteome</keyword>
<dbReference type="Gene3D" id="1.10.20.60">
    <property type="entry name" value="Glu-tRNAGln amidotransferase C subunit, N-terminal domain"/>
    <property type="match status" value="1"/>
</dbReference>
<dbReference type="EC" id="6.3.5.-" evidence="1"/>
<dbReference type="OrthoDB" id="9813938at2"/>
<keyword evidence="1" id="KW-0436">Ligase</keyword>
<dbReference type="GO" id="GO:0050567">
    <property type="term" value="F:glutaminyl-tRNA synthase (glutamine-hydrolyzing) activity"/>
    <property type="evidence" value="ECO:0007669"/>
    <property type="project" value="UniProtKB-UniRule"/>
</dbReference>
<dbReference type="PANTHER" id="PTHR15004:SF0">
    <property type="entry name" value="GLUTAMYL-TRNA(GLN) AMIDOTRANSFERASE SUBUNIT C, MITOCHONDRIAL"/>
    <property type="match status" value="1"/>
</dbReference>
<dbReference type="Proteomes" id="UP000050501">
    <property type="component" value="Unassembled WGS sequence"/>
</dbReference>
<comment type="catalytic activity">
    <reaction evidence="1">
        <text>L-aspartyl-tRNA(Asn) + L-glutamine + ATP + H2O = L-asparaginyl-tRNA(Asn) + L-glutamate + ADP + phosphate + 2 H(+)</text>
        <dbReference type="Rhea" id="RHEA:14513"/>
        <dbReference type="Rhea" id="RHEA-COMP:9674"/>
        <dbReference type="Rhea" id="RHEA-COMP:9677"/>
        <dbReference type="ChEBI" id="CHEBI:15377"/>
        <dbReference type="ChEBI" id="CHEBI:15378"/>
        <dbReference type="ChEBI" id="CHEBI:29985"/>
        <dbReference type="ChEBI" id="CHEBI:30616"/>
        <dbReference type="ChEBI" id="CHEBI:43474"/>
        <dbReference type="ChEBI" id="CHEBI:58359"/>
        <dbReference type="ChEBI" id="CHEBI:78515"/>
        <dbReference type="ChEBI" id="CHEBI:78516"/>
        <dbReference type="ChEBI" id="CHEBI:456216"/>
    </reaction>
</comment>
<comment type="caution">
    <text evidence="2">The sequence shown here is derived from an EMBL/GenBank/DDBJ whole genome shotgun (WGS) entry which is preliminary data.</text>
</comment>
<protein>
    <recommendedName>
        <fullName evidence="1">Aspartyl/glutamyl-tRNA(Asn/Gln) amidotransferase subunit C</fullName>
        <shortName evidence="1">Asp/Glu-ADT subunit C</shortName>
        <ecNumber evidence="1">6.3.5.-</ecNumber>
    </recommendedName>
</protein>
<dbReference type="Pfam" id="PF02686">
    <property type="entry name" value="GatC"/>
    <property type="match status" value="1"/>
</dbReference>
<keyword evidence="2" id="KW-0808">Transferase</keyword>
<keyword evidence="1" id="KW-0547">Nucleotide-binding</keyword>
<dbReference type="RefSeq" id="WP_062416926.1">
    <property type="nucleotide sequence ID" value="NZ_DF967974.1"/>
</dbReference>
<comment type="catalytic activity">
    <reaction evidence="1">
        <text>L-glutamyl-tRNA(Gln) + L-glutamine + ATP + H2O = L-glutaminyl-tRNA(Gln) + L-glutamate + ADP + phosphate + H(+)</text>
        <dbReference type="Rhea" id="RHEA:17521"/>
        <dbReference type="Rhea" id="RHEA-COMP:9681"/>
        <dbReference type="Rhea" id="RHEA-COMP:9684"/>
        <dbReference type="ChEBI" id="CHEBI:15377"/>
        <dbReference type="ChEBI" id="CHEBI:15378"/>
        <dbReference type="ChEBI" id="CHEBI:29985"/>
        <dbReference type="ChEBI" id="CHEBI:30616"/>
        <dbReference type="ChEBI" id="CHEBI:43474"/>
        <dbReference type="ChEBI" id="CHEBI:58359"/>
        <dbReference type="ChEBI" id="CHEBI:78520"/>
        <dbReference type="ChEBI" id="CHEBI:78521"/>
        <dbReference type="ChEBI" id="CHEBI:456216"/>
    </reaction>
</comment>
<dbReference type="GO" id="GO:0050566">
    <property type="term" value="F:asparaginyl-tRNA synthase (glutamine-hydrolyzing) activity"/>
    <property type="evidence" value="ECO:0007669"/>
    <property type="project" value="RHEA"/>
</dbReference>
<dbReference type="STRING" id="229921.ADN01_03250"/>
<proteinExistence type="inferred from homology"/>
<organism evidence="2 3">
    <name type="scientific">Levilinea saccharolytica</name>
    <dbReference type="NCBI Taxonomy" id="229921"/>
    <lineage>
        <taxon>Bacteria</taxon>
        <taxon>Bacillati</taxon>
        <taxon>Chloroflexota</taxon>
        <taxon>Anaerolineae</taxon>
        <taxon>Anaerolineales</taxon>
        <taxon>Anaerolineaceae</taxon>
        <taxon>Levilinea</taxon>
    </lineage>
</organism>
<dbReference type="GO" id="GO:0006412">
    <property type="term" value="P:translation"/>
    <property type="evidence" value="ECO:0007669"/>
    <property type="project" value="UniProtKB-UniRule"/>
</dbReference>
<comment type="similarity">
    <text evidence="1">Belongs to the GatC family.</text>
</comment>
<reference evidence="2 3" key="1">
    <citation type="submission" date="2015-07" db="EMBL/GenBank/DDBJ databases">
        <title>Genome sequence of Levilinea saccharolytica DSM 16555.</title>
        <authorList>
            <person name="Hemp J."/>
            <person name="Ward L.M."/>
            <person name="Pace L.A."/>
            <person name="Fischer W.W."/>
        </authorList>
    </citation>
    <scope>NUCLEOTIDE SEQUENCE [LARGE SCALE GENOMIC DNA]</scope>
    <source>
        <strain evidence="2 3">KIBI-1</strain>
    </source>
</reference>
<dbReference type="GO" id="GO:0070681">
    <property type="term" value="P:glutaminyl-tRNAGln biosynthesis via transamidation"/>
    <property type="evidence" value="ECO:0007669"/>
    <property type="project" value="TreeGrafter"/>
</dbReference>
<dbReference type="InterPro" id="IPR036113">
    <property type="entry name" value="Asp/Glu-ADT_sf_sub_c"/>
</dbReference>
<evidence type="ECO:0000313" key="3">
    <source>
        <dbReference type="Proteomes" id="UP000050501"/>
    </source>
</evidence>
<dbReference type="GO" id="GO:0016740">
    <property type="term" value="F:transferase activity"/>
    <property type="evidence" value="ECO:0007669"/>
    <property type="project" value="UniProtKB-KW"/>
</dbReference>
<evidence type="ECO:0000256" key="1">
    <source>
        <dbReference type="HAMAP-Rule" id="MF_00122"/>
    </source>
</evidence>
<comment type="subunit">
    <text evidence="1">Heterotrimer of A, B and C subunits.</text>
</comment>
<keyword evidence="1" id="KW-0067">ATP-binding</keyword>
<name>A0A0P6YZQ4_9CHLR</name>
<dbReference type="SUPFAM" id="SSF141000">
    <property type="entry name" value="Glu-tRNAGln amidotransferase C subunit"/>
    <property type="match status" value="1"/>
</dbReference>
<dbReference type="NCBIfam" id="TIGR00135">
    <property type="entry name" value="gatC"/>
    <property type="match status" value="1"/>
</dbReference>
<dbReference type="PANTHER" id="PTHR15004">
    <property type="entry name" value="GLUTAMYL-TRNA(GLN) AMIDOTRANSFERASE SUBUNIT C, MITOCHONDRIAL"/>
    <property type="match status" value="1"/>
</dbReference>
<dbReference type="HAMAP" id="MF_00122">
    <property type="entry name" value="GatC"/>
    <property type="match status" value="1"/>
</dbReference>
<dbReference type="EMBL" id="LGCM01000014">
    <property type="protein sequence ID" value="KPL89904.1"/>
    <property type="molecule type" value="Genomic_DNA"/>
</dbReference>
<evidence type="ECO:0000313" key="2">
    <source>
        <dbReference type="EMBL" id="KPL89904.1"/>
    </source>
</evidence>
<comment type="function">
    <text evidence="1">Allows the formation of correctly charged Asn-tRNA(Asn) or Gln-tRNA(Gln) through the transamidation of misacylated Asp-tRNA(Asn) or Glu-tRNA(Gln) in organisms which lack either or both of asparaginyl-tRNA or glutaminyl-tRNA synthetases. The reaction takes place in the presence of glutamine and ATP through an activated phospho-Asp-tRNA(Asn) or phospho-Glu-tRNA(Gln).</text>
</comment>
<accession>A0A0P6YZQ4</accession>
<dbReference type="AlphaFoldDB" id="A0A0P6YZQ4"/>
<dbReference type="InterPro" id="IPR003837">
    <property type="entry name" value="GatC"/>
</dbReference>
<dbReference type="PATRIC" id="fig|229921.5.peg.3030"/>